<proteinExistence type="predicted"/>
<name>A0A2W0CRV1_9BACL</name>
<organism evidence="1 2">
    <name type="scientific">Paenibacillus illinoisensis</name>
    <dbReference type="NCBI Taxonomy" id="59845"/>
    <lineage>
        <taxon>Bacteria</taxon>
        <taxon>Bacillati</taxon>
        <taxon>Bacillota</taxon>
        <taxon>Bacilli</taxon>
        <taxon>Bacillales</taxon>
        <taxon>Paenibacillaceae</taxon>
        <taxon>Paenibacillus</taxon>
    </lineage>
</organism>
<gene>
    <name evidence="1" type="ORF">PIL02S_01323</name>
</gene>
<comment type="caution">
    <text evidence="1">The sequence shown here is derived from an EMBL/GenBank/DDBJ whole genome shotgun (WGS) entry which is preliminary data.</text>
</comment>
<evidence type="ECO:0000313" key="1">
    <source>
        <dbReference type="EMBL" id="PYY30328.1"/>
    </source>
</evidence>
<dbReference type="AlphaFoldDB" id="A0A2W0CRV1"/>
<accession>A0A2W0CRV1</accession>
<protein>
    <submittedName>
        <fullName evidence="1">Uncharacterized protein</fullName>
    </submittedName>
</protein>
<sequence>MTTNVNFTNLFEYFVCTCPIKVVKLYTRINKLQVLSSFYKLAFI</sequence>
<reference evidence="1 2" key="1">
    <citation type="submission" date="2018-01" db="EMBL/GenBank/DDBJ databases">
        <title>Genome sequence of the PGP bacterium Paenibacillus illinoisensis E3.</title>
        <authorList>
            <person name="Rolli E."/>
            <person name="Marasco R."/>
            <person name="Bessem C."/>
            <person name="Michoud G."/>
            <person name="Gaiarsa S."/>
            <person name="Borin S."/>
            <person name="Daffonchio D."/>
        </authorList>
    </citation>
    <scope>NUCLEOTIDE SEQUENCE [LARGE SCALE GENOMIC DNA]</scope>
    <source>
        <strain evidence="1 2">E3</strain>
    </source>
</reference>
<evidence type="ECO:0000313" key="2">
    <source>
        <dbReference type="Proteomes" id="UP000247459"/>
    </source>
</evidence>
<dbReference type="Proteomes" id="UP000247459">
    <property type="component" value="Unassembled WGS sequence"/>
</dbReference>
<dbReference type="EMBL" id="PRLG01000009">
    <property type="protein sequence ID" value="PYY30328.1"/>
    <property type="molecule type" value="Genomic_DNA"/>
</dbReference>